<dbReference type="Pfam" id="PF01266">
    <property type="entry name" value="DAO"/>
    <property type="match status" value="1"/>
</dbReference>
<reference evidence="6 7" key="1">
    <citation type="submission" date="2019-04" db="EMBL/GenBank/DDBJ databases">
        <title>Kribbella sp. NEAU-THZ 27 nov., a novel actinomycete isolated from soil.</title>
        <authorList>
            <person name="Duan L."/>
        </authorList>
    </citation>
    <scope>NUCLEOTIDE SEQUENCE [LARGE SCALE GENOMIC DNA]</scope>
    <source>
        <strain evidence="7">NEAU-THZ27</strain>
    </source>
</reference>
<dbReference type="Gene3D" id="3.50.50.60">
    <property type="entry name" value="FAD/NAD(P)-binding domain"/>
    <property type="match status" value="1"/>
</dbReference>
<keyword evidence="3" id="KW-0285">Flavoprotein</keyword>
<dbReference type="SUPFAM" id="SSF54373">
    <property type="entry name" value="FAD-linked reductases, C-terminal domain"/>
    <property type="match status" value="1"/>
</dbReference>
<dbReference type="OrthoDB" id="9806257at2"/>
<comment type="similarity">
    <text evidence="2">Belongs to the DadA oxidoreductase family.</text>
</comment>
<dbReference type="PANTHER" id="PTHR13847:SF286">
    <property type="entry name" value="D-AMINO ACID DEHYDROGENASE"/>
    <property type="match status" value="1"/>
</dbReference>
<comment type="cofactor">
    <cofactor evidence="1">
        <name>FAD</name>
        <dbReference type="ChEBI" id="CHEBI:57692"/>
    </cofactor>
</comment>
<dbReference type="InterPro" id="IPR006076">
    <property type="entry name" value="FAD-dep_OxRdtase"/>
</dbReference>
<dbReference type="EMBL" id="SZPZ01000004">
    <property type="protein sequence ID" value="TKK76795.1"/>
    <property type="molecule type" value="Genomic_DNA"/>
</dbReference>
<proteinExistence type="inferred from homology"/>
<dbReference type="RefSeq" id="WP_137257659.1">
    <property type="nucleotide sequence ID" value="NZ_JBHSPQ010000003.1"/>
</dbReference>
<accession>A0A4U3LM10</accession>
<protein>
    <submittedName>
        <fullName evidence="6">FAD-dependent oxidoreductase</fullName>
    </submittedName>
</protein>
<evidence type="ECO:0000256" key="2">
    <source>
        <dbReference type="ARBA" id="ARBA00009410"/>
    </source>
</evidence>
<comment type="caution">
    <text evidence="6">The sequence shown here is derived from an EMBL/GenBank/DDBJ whole genome shotgun (WGS) entry which is preliminary data.</text>
</comment>
<keyword evidence="7" id="KW-1185">Reference proteome</keyword>
<dbReference type="InterPro" id="IPR036188">
    <property type="entry name" value="FAD/NAD-bd_sf"/>
</dbReference>
<dbReference type="GO" id="GO:0005737">
    <property type="term" value="C:cytoplasm"/>
    <property type="evidence" value="ECO:0007669"/>
    <property type="project" value="TreeGrafter"/>
</dbReference>
<feature type="domain" description="FAD dependent oxidoreductase" evidence="5">
    <location>
        <begin position="5"/>
        <end position="365"/>
    </location>
</feature>
<evidence type="ECO:0000313" key="6">
    <source>
        <dbReference type="EMBL" id="TKK76795.1"/>
    </source>
</evidence>
<gene>
    <name evidence="6" type="ORF">FDA38_31135</name>
</gene>
<organism evidence="6 7">
    <name type="scientific">Kribbella jiaozuonensis</name>
    <dbReference type="NCBI Taxonomy" id="2575441"/>
    <lineage>
        <taxon>Bacteria</taxon>
        <taxon>Bacillati</taxon>
        <taxon>Actinomycetota</taxon>
        <taxon>Actinomycetes</taxon>
        <taxon>Propionibacteriales</taxon>
        <taxon>Kribbellaceae</taxon>
        <taxon>Kribbella</taxon>
    </lineage>
</organism>
<dbReference type="SUPFAM" id="SSF51971">
    <property type="entry name" value="Nucleotide-binding domain"/>
    <property type="match status" value="1"/>
</dbReference>
<evidence type="ECO:0000259" key="5">
    <source>
        <dbReference type="Pfam" id="PF01266"/>
    </source>
</evidence>
<dbReference type="Gene3D" id="3.30.9.10">
    <property type="entry name" value="D-Amino Acid Oxidase, subunit A, domain 2"/>
    <property type="match status" value="1"/>
</dbReference>
<evidence type="ECO:0000256" key="3">
    <source>
        <dbReference type="ARBA" id="ARBA00022630"/>
    </source>
</evidence>
<sequence length="391" mass="40258">MAEFDLIIIGGGIVGASAALAGVRQGARVALVDAGLAGRATDAGAGIVSPVALDRGEQRPDWTSMITECVGYYHSLLAELDAVDPAGAGSATFEQVGELVVAGDDPDEQAALDAVAERLSTSEGRRAHGVTKPVETVDGADLRAYWPELRGDLRGIFIAEVGRVVGSRLHDRLMTAARRRARTRSDGAHLEVIPGAGSLDPQYPSPRVRVGHRVLDAGAVLFATGAWAASDLAAYGVEIDVRPIRGQLVHLRLDGQQTGMRPVVNTPGAGYLLGFDDRIVAGATHEDVGFDARVTAGGQHAVLSAALALAPGLSAATVLETRVGLRPATSDGLPLVGAVAPSVHVATGLGAWGLTLGPLLGELSARHALGEALPARLDFLSPARPATKESP</sequence>
<name>A0A4U3LM10_9ACTN</name>
<dbReference type="AlphaFoldDB" id="A0A4U3LM10"/>
<evidence type="ECO:0000313" key="7">
    <source>
        <dbReference type="Proteomes" id="UP000305836"/>
    </source>
</evidence>
<dbReference type="PANTHER" id="PTHR13847">
    <property type="entry name" value="SARCOSINE DEHYDROGENASE-RELATED"/>
    <property type="match status" value="1"/>
</dbReference>
<keyword evidence="4" id="KW-0560">Oxidoreductase</keyword>
<evidence type="ECO:0000256" key="1">
    <source>
        <dbReference type="ARBA" id="ARBA00001974"/>
    </source>
</evidence>
<evidence type="ECO:0000256" key="4">
    <source>
        <dbReference type="ARBA" id="ARBA00023002"/>
    </source>
</evidence>
<dbReference type="Proteomes" id="UP000305836">
    <property type="component" value="Unassembled WGS sequence"/>
</dbReference>
<dbReference type="GO" id="GO:0016491">
    <property type="term" value="F:oxidoreductase activity"/>
    <property type="evidence" value="ECO:0007669"/>
    <property type="project" value="UniProtKB-KW"/>
</dbReference>